<evidence type="ECO:0000259" key="6">
    <source>
        <dbReference type="PROSITE" id="PS51918"/>
    </source>
</evidence>
<dbReference type="PANTHER" id="PTHR43409:SF7">
    <property type="entry name" value="BLL1977 PROTEIN"/>
    <property type="match status" value="1"/>
</dbReference>
<evidence type="ECO:0000256" key="3">
    <source>
        <dbReference type="ARBA" id="ARBA00022723"/>
    </source>
</evidence>
<evidence type="ECO:0000256" key="2">
    <source>
        <dbReference type="ARBA" id="ARBA00022691"/>
    </source>
</evidence>
<gene>
    <name evidence="7" type="ORF">CNX65_22870</name>
</gene>
<evidence type="ECO:0000256" key="5">
    <source>
        <dbReference type="ARBA" id="ARBA00023014"/>
    </source>
</evidence>
<evidence type="ECO:0000313" key="7">
    <source>
        <dbReference type="EMBL" id="ATE55773.1"/>
    </source>
</evidence>
<dbReference type="InterPro" id="IPR051198">
    <property type="entry name" value="BchE-like"/>
</dbReference>
<dbReference type="Pfam" id="PF04055">
    <property type="entry name" value="Radical_SAM"/>
    <property type="match status" value="1"/>
</dbReference>
<dbReference type="InterPro" id="IPR007197">
    <property type="entry name" value="rSAM"/>
</dbReference>
<dbReference type="GO" id="GO:0046872">
    <property type="term" value="F:metal ion binding"/>
    <property type="evidence" value="ECO:0007669"/>
    <property type="project" value="UniProtKB-KW"/>
</dbReference>
<accession>A0A290Z9X0</accession>
<dbReference type="AlphaFoldDB" id="A0A290Z9X0"/>
<dbReference type="PROSITE" id="PS51918">
    <property type="entry name" value="RADICAL_SAM"/>
    <property type="match status" value="1"/>
</dbReference>
<dbReference type="GO" id="GO:0051536">
    <property type="term" value="F:iron-sulfur cluster binding"/>
    <property type="evidence" value="ECO:0007669"/>
    <property type="project" value="UniProtKB-KW"/>
</dbReference>
<dbReference type="InterPro" id="IPR058240">
    <property type="entry name" value="rSAM_sf"/>
</dbReference>
<sequence>MVREVIAAGPLPPVPDVRLTRLLAERRARFAEAAGADGEAALRFPVLAALVPVATNRGGEIAYPGDPMCLYSALISTIRRSVGRRESGLAARPHVDDLYPDWGHYPDLAYRRAQSGPRAGLAADNPTTDGKVFDPRVWDAEAREAFSAQLVALRPKVLLLSAVSAAHRYALEMAETAKRLVPGCLVVLGGRHADETVRVDKRSGLVQLSWSSTAQVQLDGRHERVVDFVVSGDGAPLLDLLMQAVGLVCDPGFGPTDVDAVMDSLRLLANSRADLEGVGVVVGFGAREVDVQPLRGRSLGRAELPSPYDAFAIRARFGVFERAGSSPHGSRTAHMMTLDACPFKCTFCSESSAVKSLPTRFAITESQEVALRVQRLVDWGAEAMFFDDPVFWGGNWNAIADFCRDLKELADRPCEDPESAAHGHRSVRDLEWGAQLTVDVVLNRAKWDEVGAGLDLMREAGCTYVYIGIESMAEQVMKHVKKNLLRRNPEPWVGKVREALEKIRSHGIRVGSSVLFGLDGEDRGTIAETIEQIGALIDDGLLIMASPNILTYHPGTGISAEHGQDELDYHSRKENKPPYTFFEEAYPDVVSKLLTEDDIWYIHDSAAKRWGSVRNSAIEESGAA</sequence>
<dbReference type="InterPro" id="IPR013785">
    <property type="entry name" value="Aldolase_TIM"/>
</dbReference>
<keyword evidence="3" id="KW-0479">Metal-binding</keyword>
<keyword evidence="8" id="KW-1185">Reference proteome</keyword>
<keyword evidence="2" id="KW-0949">S-adenosyl-L-methionine</keyword>
<organism evidence="7 8">
    <name type="scientific">Actinosynnema pretiosum</name>
    <dbReference type="NCBI Taxonomy" id="42197"/>
    <lineage>
        <taxon>Bacteria</taxon>
        <taxon>Bacillati</taxon>
        <taxon>Actinomycetota</taxon>
        <taxon>Actinomycetes</taxon>
        <taxon>Pseudonocardiales</taxon>
        <taxon>Pseudonocardiaceae</taxon>
        <taxon>Actinosynnema</taxon>
    </lineage>
</organism>
<dbReference type="InterPro" id="IPR006638">
    <property type="entry name" value="Elp3/MiaA/NifB-like_rSAM"/>
</dbReference>
<evidence type="ECO:0000256" key="4">
    <source>
        <dbReference type="ARBA" id="ARBA00023004"/>
    </source>
</evidence>
<dbReference type="Proteomes" id="UP000218505">
    <property type="component" value="Chromosome"/>
</dbReference>
<reference evidence="7" key="1">
    <citation type="submission" date="2017-09" db="EMBL/GenBank/DDBJ databases">
        <title>Complete Genome Sequence of ansamitocin-producing Bacterium Actinosynnema pretiosum X47.</title>
        <authorList>
            <person name="Cao G."/>
            <person name="Zong G."/>
            <person name="Zhong C."/>
            <person name="Fu J."/>
        </authorList>
    </citation>
    <scope>NUCLEOTIDE SEQUENCE [LARGE SCALE GENOMIC DNA]</scope>
    <source>
        <strain evidence="7">X47</strain>
    </source>
</reference>
<dbReference type="KEGG" id="apre:CNX65_22870"/>
<keyword evidence="5" id="KW-0411">Iron-sulfur</keyword>
<name>A0A290Z9X0_9PSEU</name>
<dbReference type="SFLD" id="SFLDS00029">
    <property type="entry name" value="Radical_SAM"/>
    <property type="match status" value="1"/>
</dbReference>
<dbReference type="SFLD" id="SFLDG01082">
    <property type="entry name" value="B12-binding_domain_containing"/>
    <property type="match status" value="1"/>
</dbReference>
<dbReference type="SMART" id="SM00729">
    <property type="entry name" value="Elp3"/>
    <property type="match status" value="1"/>
</dbReference>
<dbReference type="PANTHER" id="PTHR43409">
    <property type="entry name" value="ANAEROBIC MAGNESIUM-PROTOPORPHYRIN IX MONOMETHYL ESTER CYCLASE-RELATED"/>
    <property type="match status" value="1"/>
</dbReference>
<comment type="cofactor">
    <cofactor evidence="1">
        <name>[4Fe-4S] cluster</name>
        <dbReference type="ChEBI" id="CHEBI:49883"/>
    </cofactor>
</comment>
<dbReference type="EMBL" id="CP023445">
    <property type="protein sequence ID" value="ATE55773.1"/>
    <property type="molecule type" value="Genomic_DNA"/>
</dbReference>
<dbReference type="GO" id="GO:0003824">
    <property type="term" value="F:catalytic activity"/>
    <property type="evidence" value="ECO:0007669"/>
    <property type="project" value="InterPro"/>
</dbReference>
<evidence type="ECO:0000313" key="8">
    <source>
        <dbReference type="Proteomes" id="UP000218505"/>
    </source>
</evidence>
<keyword evidence="4" id="KW-0408">Iron</keyword>
<dbReference type="Gene3D" id="3.20.20.70">
    <property type="entry name" value="Aldolase class I"/>
    <property type="match status" value="1"/>
</dbReference>
<proteinExistence type="predicted"/>
<dbReference type="SUPFAM" id="SSF102114">
    <property type="entry name" value="Radical SAM enzymes"/>
    <property type="match status" value="1"/>
</dbReference>
<evidence type="ECO:0000256" key="1">
    <source>
        <dbReference type="ARBA" id="ARBA00001966"/>
    </source>
</evidence>
<protein>
    <submittedName>
        <fullName evidence="7">B12-binding domain-containing radical SAM protein</fullName>
    </submittedName>
</protein>
<feature type="domain" description="Radical SAM core" evidence="6">
    <location>
        <begin position="327"/>
        <end position="597"/>
    </location>
</feature>